<gene>
    <name evidence="1" type="ordered locus">ABC1377</name>
</gene>
<dbReference type="RefSeq" id="WP_011246228.1">
    <property type="nucleotide sequence ID" value="NC_006582.1"/>
</dbReference>
<dbReference type="KEGG" id="bcl:ABC1377"/>
<reference evidence="1 2" key="2">
    <citation type="journal article" date="1995" name="Appl. Microbiol. Biotechnol.">
        <title>Purification and properties of an alkaline protease from alkalophilic Bacillus sp. KSM-K16.</title>
        <authorList>
            <person name="Kobayashi T."/>
            <person name="Hakamada Y."/>
            <person name="Adachi S."/>
            <person name="Hitomi J."/>
            <person name="Yoshimatsu T."/>
            <person name="Koike K."/>
            <person name="Kawai S."/>
            <person name="Ito S."/>
        </authorList>
    </citation>
    <scope>NUCLEOTIDE SEQUENCE [LARGE SCALE GENOMIC DNA]</scope>
    <source>
        <strain evidence="1 2">KSM-K16</strain>
    </source>
</reference>
<dbReference type="EMBL" id="AP006627">
    <property type="protein sequence ID" value="BAD63915.1"/>
    <property type="molecule type" value="Genomic_DNA"/>
</dbReference>
<reference evidence="1 2" key="5">
    <citation type="journal article" date="2007" name="Extremophiles">
        <title>Intragenomic diversity of the V1 regions of 16S rRNA genes in high-alkaline protease-producing Bacillus clausii spp.</title>
        <authorList>
            <person name="Kageyama Y."/>
            <person name="Takaki Y."/>
            <person name="Shimamura S."/>
            <person name="Nishi S."/>
            <person name="Nogi Y."/>
            <person name="Uchimura K."/>
            <person name="Kobayashi T."/>
            <person name="Hitomi J."/>
            <person name="Ozaki K."/>
            <person name="Kawai S."/>
            <person name="Ito S."/>
            <person name="Horikoshi K."/>
        </authorList>
    </citation>
    <scope>NUCLEOTIDE SEQUENCE [LARGE SCALE GENOMIC DNA]</scope>
    <source>
        <strain evidence="1 2">KSM-K16</strain>
    </source>
</reference>
<reference evidence="2" key="4">
    <citation type="submission" date="2003-10" db="EMBL/GenBank/DDBJ databases">
        <title>The complete genome sequence of the alkaliphilic Bacillus clausii KSM-K16.</title>
        <authorList>
            <person name="Takaki Y."/>
            <person name="Kageyama Y."/>
            <person name="Shimamura S."/>
            <person name="Suzuki H."/>
            <person name="Nishi S."/>
            <person name="Hatada Y."/>
            <person name="Kawai S."/>
            <person name="Ito S."/>
            <person name="Horikoshi K."/>
        </authorList>
    </citation>
    <scope>NUCLEOTIDE SEQUENCE [LARGE SCALE GENOMIC DNA]</scope>
    <source>
        <strain evidence="2">KSM-K16</strain>
    </source>
</reference>
<dbReference type="CDD" id="cd11545">
    <property type="entry name" value="NTP-PPase_YP_001813558"/>
    <property type="match status" value="1"/>
</dbReference>
<sequence length="130" mass="15486">MNKQYYQVYDFQKKMSQLVSEQPTWMDENRRHERYEYMKEELVEFLDAVFLVDQADAMIDLIYLALGTLVEMGVEPEQLFEIVHKANMSKLWEDGKPRLNEIGKIIKPPHFVAPEPLLRQEIIRQQKLGD</sequence>
<evidence type="ECO:0008006" key="3">
    <source>
        <dbReference type="Google" id="ProtNLM"/>
    </source>
</evidence>
<dbReference type="AlphaFoldDB" id="Q5WI90"/>
<evidence type="ECO:0000313" key="2">
    <source>
        <dbReference type="Proteomes" id="UP000001168"/>
    </source>
</evidence>
<proteinExistence type="predicted"/>
<organism evidence="1 2">
    <name type="scientific">Shouchella clausii (strain KSM-K16)</name>
    <name type="common">Alkalihalobacillus clausii</name>
    <dbReference type="NCBI Taxonomy" id="66692"/>
    <lineage>
        <taxon>Bacteria</taxon>
        <taxon>Bacillati</taxon>
        <taxon>Bacillota</taxon>
        <taxon>Bacilli</taxon>
        <taxon>Bacillales</taxon>
        <taxon>Bacillaceae</taxon>
        <taxon>Shouchella</taxon>
    </lineage>
</organism>
<name>Q5WI90_SHOC1</name>
<dbReference type="Gene3D" id="1.10.3420.10">
    <property type="entry name" value="putative ntp pyrophosphohydrolase like domain"/>
    <property type="match status" value="2"/>
</dbReference>
<dbReference type="Pfam" id="PF01503">
    <property type="entry name" value="PRA-PH"/>
    <property type="match status" value="1"/>
</dbReference>
<dbReference type="InterPro" id="IPR023292">
    <property type="entry name" value="NTP_PyroPHydrolase-like_dom_sf"/>
</dbReference>
<dbReference type="HOGENOM" id="CLU_097934_2_0_9"/>
<dbReference type="InterPro" id="IPR021130">
    <property type="entry name" value="PRib-ATP_PPHydrolase-like"/>
</dbReference>
<reference evidence="1 2" key="3">
    <citation type="journal article" date="1997" name="Protein Eng.">
        <title>High-resolution crystal structure of M-protease: phylogeny aided analysis of the high-alkaline adaptation mechanism.</title>
        <authorList>
            <person name="Shirai T."/>
            <person name="Suzuki A."/>
            <person name="Yamane T."/>
            <person name="Ashida T."/>
            <person name="Kobayashi T."/>
            <person name="Ito S."/>
        </authorList>
    </citation>
    <scope>NUCLEOTIDE SEQUENCE [LARGE SCALE GENOMIC DNA]</scope>
    <source>
        <strain evidence="1 2">KSM-K16</strain>
    </source>
</reference>
<dbReference type="eggNOG" id="COG4696">
    <property type="taxonomic scope" value="Bacteria"/>
</dbReference>
<dbReference type="STRING" id="66692.ABC1377"/>
<keyword evidence="2" id="KW-1185">Reference proteome</keyword>
<dbReference type="Proteomes" id="UP000001168">
    <property type="component" value="Chromosome"/>
</dbReference>
<dbReference type="OrthoDB" id="9810101at2"/>
<accession>Q5WI90</accession>
<protein>
    <recommendedName>
        <fullName evidence="3">HAD family hydrolase</fullName>
    </recommendedName>
</protein>
<evidence type="ECO:0000313" key="1">
    <source>
        <dbReference type="EMBL" id="BAD63915.1"/>
    </source>
</evidence>
<reference evidence="1 2" key="1">
    <citation type="journal article" date="1994" name="J. Ferment. Bioeng.">
        <title>Molecular cloning and nucleotide sequence of the gene for an alkaline protease from the alkalophilic Bacillus sp. KSM-K16.</title>
        <authorList>
            <person name="Hakamada Y."/>
            <person name="Kobayashi T."/>
            <person name="Hitomi J."/>
            <person name="Kawai S."/>
            <person name="Ito S."/>
        </authorList>
    </citation>
    <scope>NUCLEOTIDE SEQUENCE [LARGE SCALE GENOMIC DNA]</scope>
    <source>
        <strain evidence="1 2">KSM-K16</strain>
    </source>
</reference>